<feature type="compositionally biased region" description="Polar residues" evidence="3">
    <location>
        <begin position="1"/>
        <end position="13"/>
    </location>
</feature>
<dbReference type="InterPro" id="IPR015915">
    <property type="entry name" value="Kelch-typ_b-propeller"/>
</dbReference>
<dbReference type="OrthoDB" id="45365at2759"/>
<keyword evidence="1" id="KW-0880">Kelch repeat</keyword>
<reference evidence="5" key="1">
    <citation type="submission" date="2022-11" db="UniProtKB">
        <authorList>
            <consortium name="EnsemblMetazoa"/>
        </authorList>
    </citation>
    <scope>IDENTIFICATION</scope>
</reference>
<dbReference type="SMART" id="SM00875">
    <property type="entry name" value="BACK"/>
    <property type="match status" value="1"/>
</dbReference>
<dbReference type="PIRSF" id="PIRSF037037">
    <property type="entry name" value="Kelch-like_protein_gigaxonin"/>
    <property type="match status" value="1"/>
</dbReference>
<dbReference type="OMA" id="SEIWSIH"/>
<dbReference type="InterPro" id="IPR000210">
    <property type="entry name" value="BTB/POZ_dom"/>
</dbReference>
<organism evidence="5 6">
    <name type="scientific">Patiria miniata</name>
    <name type="common">Bat star</name>
    <name type="synonym">Asterina miniata</name>
    <dbReference type="NCBI Taxonomy" id="46514"/>
    <lineage>
        <taxon>Eukaryota</taxon>
        <taxon>Metazoa</taxon>
        <taxon>Echinodermata</taxon>
        <taxon>Eleutherozoa</taxon>
        <taxon>Asterozoa</taxon>
        <taxon>Asteroidea</taxon>
        <taxon>Valvatacea</taxon>
        <taxon>Valvatida</taxon>
        <taxon>Asterinidae</taxon>
        <taxon>Patiria</taxon>
    </lineage>
</organism>
<evidence type="ECO:0000313" key="6">
    <source>
        <dbReference type="Proteomes" id="UP000887568"/>
    </source>
</evidence>
<dbReference type="Gene3D" id="2.120.10.80">
    <property type="entry name" value="Kelch-type beta propeller"/>
    <property type="match status" value="1"/>
</dbReference>
<dbReference type="InterPro" id="IPR011705">
    <property type="entry name" value="BACK"/>
</dbReference>
<evidence type="ECO:0000256" key="2">
    <source>
        <dbReference type="ARBA" id="ARBA00022737"/>
    </source>
</evidence>
<evidence type="ECO:0000259" key="4">
    <source>
        <dbReference type="PROSITE" id="PS50097"/>
    </source>
</evidence>
<keyword evidence="6" id="KW-1185">Reference proteome</keyword>
<protein>
    <recommendedName>
        <fullName evidence="4">BTB domain-containing protein</fullName>
    </recommendedName>
</protein>
<dbReference type="Gene3D" id="3.30.710.10">
    <property type="entry name" value="Potassium Channel Kv1.1, Chain A"/>
    <property type="match status" value="1"/>
</dbReference>
<dbReference type="InterPro" id="IPR006652">
    <property type="entry name" value="Kelch_1"/>
</dbReference>
<dbReference type="SMART" id="SM00225">
    <property type="entry name" value="BTB"/>
    <property type="match status" value="1"/>
</dbReference>
<dbReference type="PANTHER" id="PTHR45632:SF5">
    <property type="entry name" value="KELCH-LIKE PROTEIN 22"/>
    <property type="match status" value="1"/>
</dbReference>
<evidence type="ECO:0000256" key="1">
    <source>
        <dbReference type="ARBA" id="ARBA00022441"/>
    </source>
</evidence>
<name>A0A914AXV4_PATMI</name>
<sequence length="617" mass="69084">MASLPSTPTSVGSASPFRNGGLQRQVSSPNHINHSSHPATLLEQLNSLRKEEQLTDICLQSDDGRRFHCHRVVLAAACPYFSAMFTSHMGETHTDQITLHEIAGAILGQFIDYCYTGSLLLTDDTVNAVAEAANFFQFTAIEEECVRFLQTRLNAMNSLETEQVANRLFNRQLSAQARGYSVGNFADVAFTQDFLDFTREQIEDFISKDVGVDSEEEVYEAVMRWVYHDIEERKSALTSMFEKLLFEVMPEAYVLQIAAGEPLVQEFDDCLRIVKKARSFHGPKGTSISRSIGSTSSELQSRAQSMRTYSELMILIGDLEFRYRVDGSDQKATNMLTYDPKHQRWEELPESPFGCGSTEFVTTAAVVNNDIIVVTNQHRAWLYLTGQRKWSLLTNQMEGRNGGCLVALDNEAFILGGLKPVDTTRVRSVQRFNQITKQWVDVAPMNEGIIHTTAAACLGKIYVLGGTSGSRYVSEMFCYSPLLENWVGCEPLPSRLMRPNMVALAGSLYVLGNQNDFTMAMYRFDVRNQLWAATDAPMISRHCASVAACNNKLFLIGGKVCSSDYSETDEFTIECFDPDSEIWSIHGEAHWVLNGHQTITVLNPAFSPARYLGPKQH</sequence>
<dbReference type="RefSeq" id="XP_038068339.1">
    <property type="nucleotide sequence ID" value="XM_038212411.1"/>
</dbReference>
<dbReference type="SUPFAM" id="SSF117281">
    <property type="entry name" value="Kelch motif"/>
    <property type="match status" value="1"/>
</dbReference>
<dbReference type="PANTHER" id="PTHR45632">
    <property type="entry name" value="LD33804P"/>
    <property type="match status" value="1"/>
</dbReference>
<dbReference type="EnsemblMetazoa" id="XM_038212411.1">
    <property type="protein sequence ID" value="XP_038068339.1"/>
    <property type="gene ID" value="LOC119737797"/>
</dbReference>
<proteinExistence type="predicted"/>
<dbReference type="InterPro" id="IPR017096">
    <property type="entry name" value="BTB-kelch_protein"/>
</dbReference>
<evidence type="ECO:0000313" key="5">
    <source>
        <dbReference type="EnsemblMetazoa" id="XP_038068339.1"/>
    </source>
</evidence>
<dbReference type="Gene3D" id="1.25.40.420">
    <property type="match status" value="1"/>
</dbReference>
<dbReference type="GeneID" id="119737797"/>
<feature type="domain" description="BTB" evidence="4">
    <location>
        <begin position="55"/>
        <end position="123"/>
    </location>
</feature>
<accession>A0A914AXV4</accession>
<dbReference type="Proteomes" id="UP000887568">
    <property type="component" value="Unplaced"/>
</dbReference>
<dbReference type="SUPFAM" id="SSF54695">
    <property type="entry name" value="POZ domain"/>
    <property type="match status" value="1"/>
</dbReference>
<dbReference type="Pfam" id="PF00651">
    <property type="entry name" value="BTB"/>
    <property type="match status" value="1"/>
</dbReference>
<evidence type="ECO:0000256" key="3">
    <source>
        <dbReference type="SAM" id="MobiDB-lite"/>
    </source>
</evidence>
<dbReference type="AlphaFoldDB" id="A0A914AXV4"/>
<dbReference type="SMART" id="SM00612">
    <property type="entry name" value="Kelch"/>
    <property type="match status" value="2"/>
</dbReference>
<dbReference type="InterPro" id="IPR011333">
    <property type="entry name" value="SKP1/BTB/POZ_sf"/>
</dbReference>
<dbReference type="Pfam" id="PF01344">
    <property type="entry name" value="Kelch_1"/>
    <property type="match status" value="3"/>
</dbReference>
<keyword evidence="2" id="KW-0677">Repeat</keyword>
<feature type="region of interest" description="Disordered" evidence="3">
    <location>
        <begin position="1"/>
        <end position="35"/>
    </location>
</feature>
<dbReference type="PROSITE" id="PS50097">
    <property type="entry name" value="BTB"/>
    <property type="match status" value="1"/>
</dbReference>
<dbReference type="Pfam" id="PF07707">
    <property type="entry name" value="BACK"/>
    <property type="match status" value="1"/>
</dbReference>